<feature type="region of interest" description="Disordered" evidence="1">
    <location>
        <begin position="38"/>
        <end position="84"/>
    </location>
</feature>
<keyword evidence="3" id="KW-1185">Reference proteome</keyword>
<organism evidence="2 3">
    <name type="scientific">Caerostris darwini</name>
    <dbReference type="NCBI Taxonomy" id="1538125"/>
    <lineage>
        <taxon>Eukaryota</taxon>
        <taxon>Metazoa</taxon>
        <taxon>Ecdysozoa</taxon>
        <taxon>Arthropoda</taxon>
        <taxon>Chelicerata</taxon>
        <taxon>Arachnida</taxon>
        <taxon>Araneae</taxon>
        <taxon>Araneomorphae</taxon>
        <taxon>Entelegynae</taxon>
        <taxon>Araneoidea</taxon>
        <taxon>Araneidae</taxon>
        <taxon>Caerostris</taxon>
    </lineage>
</organism>
<dbReference type="Proteomes" id="UP001054837">
    <property type="component" value="Unassembled WGS sequence"/>
</dbReference>
<dbReference type="EMBL" id="BPLQ01013634">
    <property type="protein sequence ID" value="GIY73698.1"/>
    <property type="molecule type" value="Genomic_DNA"/>
</dbReference>
<comment type="caution">
    <text evidence="2">The sequence shown here is derived from an EMBL/GenBank/DDBJ whole genome shotgun (WGS) entry which is preliminary data.</text>
</comment>
<gene>
    <name evidence="2" type="ORF">CDAR_464121</name>
</gene>
<reference evidence="2 3" key="1">
    <citation type="submission" date="2021-06" db="EMBL/GenBank/DDBJ databases">
        <title>Caerostris darwini draft genome.</title>
        <authorList>
            <person name="Kono N."/>
            <person name="Arakawa K."/>
        </authorList>
    </citation>
    <scope>NUCLEOTIDE SEQUENCE [LARGE SCALE GENOMIC DNA]</scope>
</reference>
<sequence>MHHSRLKCQLVLFTTGSKIFSRYILLLFPETRPQGQLYQQFPNLSGSTPLPLPRVGRDSRHTEPVSRQRERGAPALDQGPGREHARVEVVSSCSPRFSRAAPWIPAKNYDGFFHDDACLIPRHRQTEVLLYDRTAQSDEETTKRALFYSWHFFFNHM</sequence>
<proteinExistence type="predicted"/>
<accession>A0AAV4VW54</accession>
<feature type="compositionally biased region" description="Basic and acidic residues" evidence="1">
    <location>
        <begin position="55"/>
        <end position="72"/>
    </location>
</feature>
<protein>
    <submittedName>
        <fullName evidence="2">Uncharacterized protein</fullName>
    </submittedName>
</protein>
<feature type="compositionally biased region" description="Polar residues" evidence="1">
    <location>
        <begin position="38"/>
        <end position="48"/>
    </location>
</feature>
<evidence type="ECO:0000256" key="1">
    <source>
        <dbReference type="SAM" id="MobiDB-lite"/>
    </source>
</evidence>
<dbReference type="AlphaFoldDB" id="A0AAV4VW54"/>
<evidence type="ECO:0000313" key="3">
    <source>
        <dbReference type="Proteomes" id="UP001054837"/>
    </source>
</evidence>
<evidence type="ECO:0000313" key="2">
    <source>
        <dbReference type="EMBL" id="GIY73698.1"/>
    </source>
</evidence>
<name>A0AAV4VW54_9ARAC</name>